<evidence type="ECO:0000313" key="2">
    <source>
        <dbReference type="Proteomes" id="UP000501466"/>
    </source>
</evidence>
<accession>A0A6F8PN29</accession>
<dbReference type="EMBL" id="AP021888">
    <property type="protein sequence ID" value="BBP43458.1"/>
    <property type="molecule type" value="Genomic_DNA"/>
</dbReference>
<reference evidence="2" key="1">
    <citation type="submission" date="2019-11" db="EMBL/GenBank/DDBJ databases">
        <title>Isolation and characterization of two novel species in the genus Thiomicrorhabdus.</title>
        <authorList>
            <person name="Mochizuki J."/>
            <person name="Kojima H."/>
            <person name="Fukui M."/>
        </authorList>
    </citation>
    <scope>NUCLEOTIDE SEQUENCE [LARGE SCALE GENOMIC DNA]</scope>
    <source>
        <strain evidence="2">AkT22</strain>
    </source>
</reference>
<dbReference type="KEGG" id="tzo:THMIRHAT_12040"/>
<dbReference type="Proteomes" id="UP000501466">
    <property type="component" value="Chromosome"/>
</dbReference>
<name>A0A6F8PN29_9GAMM</name>
<proteinExistence type="predicted"/>
<keyword evidence="2" id="KW-1185">Reference proteome</keyword>
<dbReference type="AlphaFoldDB" id="A0A6F8PN29"/>
<organism evidence="1 2">
    <name type="scientific">Thiosulfativibrio zosterae</name>
    <dbReference type="NCBI Taxonomy" id="2675053"/>
    <lineage>
        <taxon>Bacteria</taxon>
        <taxon>Pseudomonadati</taxon>
        <taxon>Pseudomonadota</taxon>
        <taxon>Gammaproteobacteria</taxon>
        <taxon>Thiotrichales</taxon>
        <taxon>Piscirickettsiaceae</taxon>
        <taxon>Thiosulfativibrio</taxon>
    </lineage>
</organism>
<sequence length="55" mass="6319">MYPIRKKVEQEAAFKLPVKTYQALGYACSRMSFKGLGGRSFSPFNQSKPWGFKKK</sequence>
<gene>
    <name evidence="1" type="ORF">THMIRHAT_12040</name>
</gene>
<protein>
    <submittedName>
        <fullName evidence="1">Uncharacterized protein</fullName>
    </submittedName>
</protein>
<evidence type="ECO:0000313" key="1">
    <source>
        <dbReference type="EMBL" id="BBP43458.1"/>
    </source>
</evidence>